<evidence type="ECO:0000256" key="7">
    <source>
        <dbReference type="ARBA" id="ARBA00023034"/>
    </source>
</evidence>
<evidence type="ECO:0000256" key="3">
    <source>
        <dbReference type="ARBA" id="ARBA00022679"/>
    </source>
</evidence>
<keyword evidence="11" id="KW-0175">Coiled coil</keyword>
<dbReference type="PANTHER" id="PTHR34462:SF1">
    <property type="entry name" value="OS05G0587400 PROTEIN"/>
    <property type="match status" value="1"/>
</dbReference>
<evidence type="ECO:0000256" key="2">
    <source>
        <dbReference type="ARBA" id="ARBA00007727"/>
    </source>
</evidence>
<keyword evidence="10" id="KW-0325">Glycoprotein</keyword>
<feature type="domain" description="Nuclease associated modular" evidence="14">
    <location>
        <begin position="506"/>
        <end position="534"/>
    </location>
</feature>
<dbReference type="PANTHER" id="PTHR34462">
    <property type="entry name" value="OS05G0587400 PROTEIN"/>
    <property type="match status" value="1"/>
</dbReference>
<dbReference type="InterPro" id="IPR026057">
    <property type="entry name" value="TBL_C"/>
</dbReference>
<feature type="domain" description="Trichome birefringence-like N-terminal" evidence="16">
    <location>
        <begin position="77"/>
        <end position="128"/>
    </location>
</feature>
<dbReference type="AlphaFoldDB" id="A0A0E0L6D8"/>
<feature type="region of interest" description="Disordered" evidence="12">
    <location>
        <begin position="809"/>
        <end position="830"/>
    </location>
</feature>
<dbReference type="HOGENOM" id="CLU_294307_0_0_1"/>
<feature type="compositionally biased region" description="Polar residues" evidence="12">
    <location>
        <begin position="816"/>
        <end position="826"/>
    </location>
</feature>
<feature type="coiled-coil region" evidence="11">
    <location>
        <begin position="861"/>
        <end position="923"/>
    </location>
</feature>
<evidence type="ECO:0000256" key="10">
    <source>
        <dbReference type="ARBA" id="ARBA00023180"/>
    </source>
</evidence>
<protein>
    <submittedName>
        <fullName evidence="17">Uncharacterized protein</fullName>
    </submittedName>
</protein>
<dbReference type="InterPro" id="IPR003611">
    <property type="entry name" value="NUMOD3"/>
</dbReference>
<dbReference type="Proteomes" id="UP000026962">
    <property type="component" value="Chromosome 5"/>
</dbReference>
<keyword evidence="3" id="KW-0808">Transferase</keyword>
<evidence type="ECO:0000259" key="14">
    <source>
        <dbReference type="Pfam" id="PF07460"/>
    </source>
</evidence>
<sequence>MATRKRLAGAALGCLSLFLLSRALLFSQDEPEPRKPQRPEEASSISMPPDRIAIIAAAPAPSPAAAADGSPAPDEVRCDLFDGSWVYDPAGYPLYDAGECPFLSDQVTCRRNGRPDSGYEHWRWQPRERECATALRLRGGEMLEQCRDKRVVLVGDSLNRNMWESLACILYAAAPDRSHAIVDDASAEHKIFQALDYNCTVEFYWNPFLVDLDDQTRALKLDRLPATTYRRLGGADVLVFNTGHWWTHTGKFRAWDHLERSGKKVEMGAEEAFNRALRTWTRWLDRNVNSDKTMVFFRSISPEHKKYYKNWCYKETGPMAREEEYVEAFPRGMVSIVERNLRRARTAVGYLNITRLSELRRDAHPSVFTARGGKLLTPEQRRQPGSVSVPSMTFEYGASSSSRIKFSCYKYCAALEPTLQQNRFREHNQLIQYREFILPQSALKQQAYEHLVHDMDEQWSQHSSCLQPSTRKRDVKKLVQEHSPCQPSTLQDDAYTTDLSMKEIERRRKIGAANKGKVPWTKGRKLSKEHKELIKQRTTEALRDPKVRKKMVGHRQLHRQASKDKISAALRKIWERRMVSVKARQEVLRIWSNSIAEAAKHGDHCQDKLDWDSYDRIKSEMISMFLWNKEREKIIKKLEKEEAKIVSKKLQAAERSKLQSRGIKKLQREKLVLLKSDAQPTRMVVSTRPKLKERLTKVLFKFSGWRSGRYLCTLGFRNWFYLRMKSKEDGSIQKAGKVNHSQGGGPNWVLVAGGVLLSTLSVRLGCKLKQMFDTKKQNTVADGVEIRQAPGSPLPKSTDPSSLLLVKIPGPESSKENSGIMWTSSPDRLEDPRKPFQYSNSSGSPCFSESGSDMYNKREVIQKLRQQLKRRDEMIMEMQAQIADLKNSLGVQVTQTTNLQSRLDAANRDLFESEREIQHLRRIIADHCVAEALSHNKPLQAGHWQSDATNGHANGYADSSVDDPELHCIGIEKRKGEIERVEMLKREVCELKEVIEGKDFLIQSYKEQKLELCRKIRELQEKLSAQVPNIL</sequence>
<keyword evidence="8" id="KW-0472">Membrane</keyword>
<name>A0A0E0L6D8_ORYPU</name>
<dbReference type="Gramene" id="OPUNC05G25200.1">
    <property type="protein sequence ID" value="OPUNC05G25200.1"/>
    <property type="gene ID" value="OPUNC05G25200"/>
</dbReference>
<evidence type="ECO:0000259" key="16">
    <source>
        <dbReference type="Pfam" id="PF14416"/>
    </source>
</evidence>
<keyword evidence="13" id="KW-0732">Signal</keyword>
<accession>A0A0E0L6D8</accession>
<keyword evidence="4" id="KW-0812">Transmembrane</keyword>
<reference evidence="17" key="1">
    <citation type="submission" date="2015-04" db="UniProtKB">
        <authorList>
            <consortium name="EnsemblPlants"/>
        </authorList>
    </citation>
    <scope>IDENTIFICATION</scope>
</reference>
<feature type="chain" id="PRO_5002366287" evidence="13">
    <location>
        <begin position="24"/>
        <end position="1031"/>
    </location>
</feature>
<evidence type="ECO:0000313" key="17">
    <source>
        <dbReference type="EnsemblPlants" id="OPUNC05G25200.1"/>
    </source>
</evidence>
<evidence type="ECO:0000256" key="12">
    <source>
        <dbReference type="SAM" id="MobiDB-lite"/>
    </source>
</evidence>
<evidence type="ECO:0000256" key="11">
    <source>
        <dbReference type="SAM" id="Coils"/>
    </source>
</evidence>
<dbReference type="Pfam" id="PF14416">
    <property type="entry name" value="PMR5N"/>
    <property type="match status" value="1"/>
</dbReference>
<evidence type="ECO:0000256" key="8">
    <source>
        <dbReference type="ARBA" id="ARBA00023136"/>
    </source>
</evidence>
<comment type="subcellular location">
    <subcellularLocation>
        <location evidence="1">Golgi apparatus membrane</location>
        <topology evidence="1">Single-pass type II membrane protein</topology>
    </subcellularLocation>
</comment>
<keyword evidence="6" id="KW-1133">Transmembrane helix</keyword>
<dbReference type="InterPro" id="IPR025846">
    <property type="entry name" value="TBL_N"/>
</dbReference>
<feature type="domain" description="Trichome birefringence-like C-terminal" evidence="15">
    <location>
        <begin position="137"/>
        <end position="374"/>
    </location>
</feature>
<evidence type="ECO:0000313" key="18">
    <source>
        <dbReference type="Proteomes" id="UP000026962"/>
    </source>
</evidence>
<organism evidence="17">
    <name type="scientific">Oryza punctata</name>
    <name type="common">Red rice</name>
    <dbReference type="NCBI Taxonomy" id="4537"/>
    <lineage>
        <taxon>Eukaryota</taxon>
        <taxon>Viridiplantae</taxon>
        <taxon>Streptophyta</taxon>
        <taxon>Embryophyta</taxon>
        <taxon>Tracheophyta</taxon>
        <taxon>Spermatophyta</taxon>
        <taxon>Magnoliopsida</taxon>
        <taxon>Liliopsida</taxon>
        <taxon>Poales</taxon>
        <taxon>Poaceae</taxon>
        <taxon>BOP clade</taxon>
        <taxon>Oryzoideae</taxon>
        <taxon>Oryzeae</taxon>
        <taxon>Oryzinae</taxon>
        <taxon>Oryza</taxon>
    </lineage>
</organism>
<dbReference type="GO" id="GO:0003677">
    <property type="term" value="F:DNA binding"/>
    <property type="evidence" value="ECO:0007669"/>
    <property type="project" value="InterPro"/>
</dbReference>
<evidence type="ECO:0000256" key="9">
    <source>
        <dbReference type="ARBA" id="ARBA00023157"/>
    </source>
</evidence>
<dbReference type="Pfam" id="PF13839">
    <property type="entry name" value="PC-Esterase"/>
    <property type="match status" value="1"/>
</dbReference>
<keyword evidence="9" id="KW-1015">Disulfide bond</keyword>
<dbReference type="EnsemblPlants" id="OPUNC05G25200.1">
    <property type="protein sequence ID" value="OPUNC05G25200.1"/>
    <property type="gene ID" value="OPUNC05G25200"/>
</dbReference>
<keyword evidence="7" id="KW-0333">Golgi apparatus</keyword>
<evidence type="ECO:0000256" key="5">
    <source>
        <dbReference type="ARBA" id="ARBA00022968"/>
    </source>
</evidence>
<evidence type="ECO:0000256" key="13">
    <source>
        <dbReference type="SAM" id="SignalP"/>
    </source>
</evidence>
<feature type="signal peptide" evidence="13">
    <location>
        <begin position="1"/>
        <end position="23"/>
    </location>
</feature>
<evidence type="ECO:0000256" key="6">
    <source>
        <dbReference type="ARBA" id="ARBA00022989"/>
    </source>
</evidence>
<keyword evidence="5" id="KW-0735">Signal-anchor</keyword>
<keyword evidence="18" id="KW-1185">Reference proteome</keyword>
<dbReference type="Pfam" id="PF07460">
    <property type="entry name" value="NUMOD3"/>
    <property type="match status" value="1"/>
</dbReference>
<dbReference type="STRING" id="4537.A0A0E0L6D8"/>
<comment type="similarity">
    <text evidence="2">Belongs to the PC-esterase family. TBL subfamily.</text>
</comment>
<evidence type="ECO:0000259" key="15">
    <source>
        <dbReference type="Pfam" id="PF13839"/>
    </source>
</evidence>
<evidence type="ECO:0000256" key="1">
    <source>
        <dbReference type="ARBA" id="ARBA00004323"/>
    </source>
</evidence>
<dbReference type="eggNOG" id="ENOG502QR6W">
    <property type="taxonomic scope" value="Eukaryota"/>
</dbReference>
<proteinExistence type="inferred from homology"/>
<evidence type="ECO:0000256" key="4">
    <source>
        <dbReference type="ARBA" id="ARBA00022692"/>
    </source>
</evidence>
<dbReference type="GO" id="GO:0000139">
    <property type="term" value="C:Golgi membrane"/>
    <property type="evidence" value="ECO:0007669"/>
    <property type="project" value="UniProtKB-SubCell"/>
</dbReference>
<dbReference type="GO" id="GO:1990538">
    <property type="term" value="F:xylan O-acetyltransferase activity"/>
    <property type="evidence" value="ECO:0007669"/>
    <property type="project" value="UniProtKB-ARBA"/>
</dbReference>
<reference evidence="17" key="2">
    <citation type="submission" date="2018-05" db="EMBL/GenBank/DDBJ databases">
        <title>OpunRS2 (Oryza punctata Reference Sequence Version 2).</title>
        <authorList>
            <person name="Zhang J."/>
            <person name="Kudrna D."/>
            <person name="Lee S."/>
            <person name="Talag J."/>
            <person name="Welchert J."/>
            <person name="Wing R.A."/>
        </authorList>
    </citation>
    <scope>NUCLEOTIDE SEQUENCE [LARGE SCALE GENOMIC DNA]</scope>
</reference>